<organism evidence="1 2">
    <name type="scientific">Solemya pervernicosa gill symbiont</name>
    <dbReference type="NCBI Taxonomy" id="642797"/>
    <lineage>
        <taxon>Bacteria</taxon>
        <taxon>Pseudomonadati</taxon>
        <taxon>Pseudomonadota</taxon>
        <taxon>Gammaproteobacteria</taxon>
        <taxon>sulfur-oxidizing symbionts</taxon>
    </lineage>
</organism>
<name>A0A1T2L1T4_9GAMM</name>
<accession>A0A1T2L1T4</accession>
<keyword evidence="2" id="KW-1185">Reference proteome</keyword>
<reference evidence="1 2" key="1">
    <citation type="submission" date="2016-11" db="EMBL/GenBank/DDBJ databases">
        <title>Mixed transmission modes and dynamic genome evolution in an obligate animal-bacterial symbiosis.</title>
        <authorList>
            <person name="Russell S.L."/>
            <person name="Corbett-Detig R.B."/>
            <person name="Cavanaugh C.M."/>
        </authorList>
    </citation>
    <scope>NUCLEOTIDE SEQUENCE [LARGE SCALE GENOMIC DNA]</scope>
    <source>
        <strain evidence="1">Sveles-Q1</strain>
    </source>
</reference>
<dbReference type="OrthoDB" id="6989939at2"/>
<protein>
    <submittedName>
        <fullName evidence="1">Uncharacterized protein</fullName>
    </submittedName>
</protein>
<gene>
    <name evidence="1" type="ORF">BOW53_13340</name>
</gene>
<dbReference type="RefSeq" id="WP_078484585.1">
    <property type="nucleotide sequence ID" value="NZ_MPRL01000064.1"/>
</dbReference>
<evidence type="ECO:0000313" key="1">
    <source>
        <dbReference type="EMBL" id="OOZ39024.1"/>
    </source>
</evidence>
<comment type="caution">
    <text evidence="1">The sequence shown here is derived from an EMBL/GenBank/DDBJ whole genome shotgun (WGS) entry which is preliminary data.</text>
</comment>
<evidence type="ECO:0000313" key="2">
    <source>
        <dbReference type="Proteomes" id="UP000191110"/>
    </source>
</evidence>
<sequence length="274" mass="31312">MKLSDYATLTLQYHDLAVPNYRYLFVGSRLKLLRAMQTIDEVGVDRVLDDLLVDIEQLTRQVETSDDYIHQMVMCRLVAVNLDLIATLINKYSVVSNARLTQLDFGEMGMSRPLISKLPMIHEATKLLDGNPELFDYDGYIPGWMIRLIYKPNMTTNMVTEQYWPKYIQLSKLSASEFASKHAAYTTFHMNGSIRNVFGTMFLLMVGTDEYQKIMGRVHDLNSKLLLINYLLSGKSLPLNNPYGAGYSVIQNDKKVCFEGPLTDEHGIRCIDVM</sequence>
<dbReference type="AlphaFoldDB" id="A0A1T2L1T4"/>
<proteinExistence type="predicted"/>
<dbReference type="Proteomes" id="UP000191110">
    <property type="component" value="Unassembled WGS sequence"/>
</dbReference>
<dbReference type="EMBL" id="MPRL01000064">
    <property type="protein sequence ID" value="OOZ39024.1"/>
    <property type="molecule type" value="Genomic_DNA"/>
</dbReference>